<keyword evidence="1" id="KW-0812">Transmembrane</keyword>
<keyword evidence="1" id="KW-0472">Membrane</keyword>
<comment type="caution">
    <text evidence="2">The sequence shown here is derived from an EMBL/GenBank/DDBJ whole genome shotgun (WGS) entry which is preliminary data.</text>
</comment>
<proteinExistence type="predicted"/>
<reference evidence="2 3" key="1">
    <citation type="submission" date="2021-02" db="EMBL/GenBank/DDBJ databases">
        <title>Variation within the Batrachochytrium salamandrivorans European outbreak.</title>
        <authorList>
            <person name="Kelly M."/>
            <person name="Pasmans F."/>
            <person name="Shea T.P."/>
            <person name="Munoz J.F."/>
            <person name="Carranza S."/>
            <person name="Cuomo C.A."/>
            <person name="Martel A."/>
        </authorList>
    </citation>
    <scope>NUCLEOTIDE SEQUENCE [LARGE SCALE GENOMIC DNA]</scope>
    <source>
        <strain evidence="2 3">AMFP18/2</strain>
    </source>
</reference>
<sequence>MQFSYLIASVAFISATVNAAAVSLPDMHDQKSGIIQKRTDIQLVDAPSSVAILEKRNGLKLSLAETEMKIRLAISDRYNRRQNRADYRLAKAEIRHNKALRGSKYAELADQGQIRGFPTGQGGNFYGGFGGYGGGFGGRGSYGGFPGRGSYGGFGGYGGGFGGRGSYGGFPGRGSYGGFPGRGDYGGFSLVVVTMAVSLVVIVVTMMVPLVMVVMVMMVPLVMVVVVMKVPLVMVIKHIHIMKRIKLVILLCQSRWLLSLKTWLTILKINDLL</sequence>
<dbReference type="EMBL" id="JAFCIX010000475">
    <property type="protein sequence ID" value="KAH6589101.1"/>
    <property type="molecule type" value="Genomic_DNA"/>
</dbReference>
<organism evidence="2 3">
    <name type="scientific">Batrachochytrium salamandrivorans</name>
    <dbReference type="NCBI Taxonomy" id="1357716"/>
    <lineage>
        <taxon>Eukaryota</taxon>
        <taxon>Fungi</taxon>
        <taxon>Fungi incertae sedis</taxon>
        <taxon>Chytridiomycota</taxon>
        <taxon>Chytridiomycota incertae sedis</taxon>
        <taxon>Chytridiomycetes</taxon>
        <taxon>Rhizophydiales</taxon>
        <taxon>Rhizophydiales incertae sedis</taxon>
        <taxon>Batrachochytrium</taxon>
    </lineage>
</organism>
<feature type="transmembrane region" description="Helical" evidence="1">
    <location>
        <begin position="6"/>
        <end position="24"/>
    </location>
</feature>
<keyword evidence="3" id="KW-1185">Reference proteome</keyword>
<evidence type="ECO:0000313" key="2">
    <source>
        <dbReference type="EMBL" id="KAH6589101.1"/>
    </source>
</evidence>
<evidence type="ECO:0000313" key="3">
    <source>
        <dbReference type="Proteomes" id="UP001648503"/>
    </source>
</evidence>
<keyword evidence="1" id="KW-1133">Transmembrane helix</keyword>
<accession>A0ABQ8EZ10</accession>
<evidence type="ECO:0000256" key="1">
    <source>
        <dbReference type="SAM" id="Phobius"/>
    </source>
</evidence>
<name>A0ABQ8EZ10_9FUNG</name>
<gene>
    <name evidence="2" type="ORF">BASA50_010266</name>
</gene>
<feature type="transmembrane region" description="Helical" evidence="1">
    <location>
        <begin position="185"/>
        <end position="204"/>
    </location>
</feature>
<dbReference type="Proteomes" id="UP001648503">
    <property type="component" value="Unassembled WGS sequence"/>
</dbReference>
<feature type="transmembrane region" description="Helical" evidence="1">
    <location>
        <begin position="210"/>
        <end position="236"/>
    </location>
</feature>
<protein>
    <submittedName>
        <fullName evidence="2">Uncharacterized protein</fullName>
    </submittedName>
</protein>